<protein>
    <submittedName>
        <fullName evidence="1">Uncharacterized protein</fullName>
    </submittedName>
</protein>
<dbReference type="EMBL" id="JANQDX010000009">
    <property type="protein sequence ID" value="KAL0919729.1"/>
    <property type="molecule type" value="Genomic_DNA"/>
</dbReference>
<dbReference type="AlphaFoldDB" id="A0ABD0V3D4"/>
<name>A0ABD0V3D4_DENTH</name>
<sequence>MSNEAEARQLLATTINTYRDELDGLLDSQVIWEPYTPDVRAHLGDICLLREQIWMTLYILQLDPSFIHSDGRGKSDIDWMIYYHNFIIMWEDRRSCIVQGIVAGHDSERLIHRYLQWFRSWATLYILKPLVEPPTTYYHRAPLEPHLHSCRPIILRRAVPWPTDDYVPMTIPSTDKEAVAHHAELHKLRDRPLRAPQHYTPGTYVIPRRMKKKC</sequence>
<evidence type="ECO:0000313" key="2">
    <source>
        <dbReference type="Proteomes" id="UP001552299"/>
    </source>
</evidence>
<reference evidence="1 2" key="1">
    <citation type="journal article" date="2024" name="Plant Biotechnol. J.">
        <title>Dendrobium thyrsiflorum genome and its molecular insights into genes involved in important horticultural traits.</title>
        <authorList>
            <person name="Chen B."/>
            <person name="Wang J.Y."/>
            <person name="Zheng P.J."/>
            <person name="Li K.L."/>
            <person name="Liang Y.M."/>
            <person name="Chen X.F."/>
            <person name="Zhang C."/>
            <person name="Zhao X."/>
            <person name="He X."/>
            <person name="Zhang G.Q."/>
            <person name="Liu Z.J."/>
            <person name="Xu Q."/>
        </authorList>
    </citation>
    <scope>NUCLEOTIDE SEQUENCE [LARGE SCALE GENOMIC DNA]</scope>
    <source>
        <strain evidence="1">GZMU011</strain>
    </source>
</reference>
<gene>
    <name evidence="1" type="ORF">M5K25_011845</name>
</gene>
<evidence type="ECO:0000313" key="1">
    <source>
        <dbReference type="EMBL" id="KAL0919729.1"/>
    </source>
</evidence>
<proteinExistence type="predicted"/>
<comment type="caution">
    <text evidence="1">The sequence shown here is derived from an EMBL/GenBank/DDBJ whole genome shotgun (WGS) entry which is preliminary data.</text>
</comment>
<dbReference type="Proteomes" id="UP001552299">
    <property type="component" value="Unassembled WGS sequence"/>
</dbReference>
<organism evidence="1 2">
    <name type="scientific">Dendrobium thyrsiflorum</name>
    <name type="common">Pinecone-like raceme dendrobium</name>
    <name type="synonym">Orchid</name>
    <dbReference type="NCBI Taxonomy" id="117978"/>
    <lineage>
        <taxon>Eukaryota</taxon>
        <taxon>Viridiplantae</taxon>
        <taxon>Streptophyta</taxon>
        <taxon>Embryophyta</taxon>
        <taxon>Tracheophyta</taxon>
        <taxon>Spermatophyta</taxon>
        <taxon>Magnoliopsida</taxon>
        <taxon>Liliopsida</taxon>
        <taxon>Asparagales</taxon>
        <taxon>Orchidaceae</taxon>
        <taxon>Epidendroideae</taxon>
        <taxon>Malaxideae</taxon>
        <taxon>Dendrobiinae</taxon>
        <taxon>Dendrobium</taxon>
    </lineage>
</organism>
<accession>A0ABD0V3D4</accession>
<keyword evidence="2" id="KW-1185">Reference proteome</keyword>